<comment type="similarity">
    <text evidence="1 8">Belongs to the RAP1 family.</text>
</comment>
<dbReference type="OrthoDB" id="435460at2759"/>
<dbReference type="InterPro" id="IPR001357">
    <property type="entry name" value="BRCT_dom"/>
</dbReference>
<comment type="caution">
    <text evidence="13">The sequence shown here is derived from an EMBL/GenBank/DDBJ whole genome shotgun (WGS) entry which is preliminary data.</text>
</comment>
<evidence type="ECO:0000256" key="6">
    <source>
        <dbReference type="ARBA" id="ARBA00023163"/>
    </source>
</evidence>
<keyword evidence="7 8" id="KW-0539">Nucleus</keyword>
<evidence type="ECO:0000256" key="8">
    <source>
        <dbReference type="RuleBase" id="RU367107"/>
    </source>
</evidence>
<feature type="compositionally biased region" description="Low complexity" evidence="9">
    <location>
        <begin position="195"/>
        <end position="208"/>
    </location>
</feature>
<dbReference type="InterPro" id="IPR009057">
    <property type="entry name" value="Homeodomain-like_sf"/>
</dbReference>
<dbReference type="Gene3D" id="1.10.10.60">
    <property type="entry name" value="Homeodomain-like"/>
    <property type="match status" value="1"/>
</dbReference>
<evidence type="ECO:0000256" key="7">
    <source>
        <dbReference type="ARBA" id="ARBA00023242"/>
    </source>
</evidence>
<sequence length="442" mass="49366">MATRNGVTNAPAAPLFQGKQFWLSHNIPQRNRFKELIQNNGGIIRLQEKDADIKLVDHLKRNLPSDTYSYKFVEASLAKGELRNLDDYRAGPSAPRPVGATYIPTRGHKVPYTLQDDQLLWDWMEPFERDPRASIKGNKIYQELAAQNPRHTYQSYRDRYLKRLQGRPRPGGPASSVPAPAPQEEPVTNPPVVNPPVRASRPQSRQTSPPRPTADIPKERKRKRASDHNTHGEGVAKEVSAPNLKRRTIITNNELPDPFTVRVQTGEAATTQERPQPMKATNGQQPNPNENDAGKQGGTDAQRPANESPKPSSQIDPLFRELPFLPLDDELEPDRPEQDIDAWIDERLRTGKAQNVNQIVEALKCTSMDPDVADKVLACLAAGKGIPDDLPGVWTPEDDKVVEGTDARAIKLVIEKHGSDAYNARWEYLSMARNAGLVDTQE</sequence>
<dbReference type="RefSeq" id="XP_025398223.1">
    <property type="nucleotide sequence ID" value="XM_025540371.1"/>
</dbReference>
<dbReference type="GO" id="GO:0010833">
    <property type="term" value="P:telomere maintenance via telomere lengthening"/>
    <property type="evidence" value="ECO:0007669"/>
    <property type="project" value="UniProtKB-UniRule"/>
</dbReference>
<dbReference type="EMBL" id="MSFL01000017">
    <property type="protein sequence ID" value="PWY78282.1"/>
    <property type="molecule type" value="Genomic_DNA"/>
</dbReference>
<comment type="subunit">
    <text evidence="8">Homodimer.</text>
</comment>
<evidence type="ECO:0000313" key="13">
    <source>
        <dbReference type="EMBL" id="PWY78282.1"/>
    </source>
</evidence>
<keyword evidence="2 8" id="KW-0158">Chromosome</keyword>
<dbReference type="GeneID" id="37062608"/>
<evidence type="ECO:0000259" key="12">
    <source>
        <dbReference type="Pfam" id="PF16589"/>
    </source>
</evidence>
<organism evidence="13 14">
    <name type="scientific">Aspergillus heteromorphus CBS 117.55</name>
    <dbReference type="NCBI Taxonomy" id="1448321"/>
    <lineage>
        <taxon>Eukaryota</taxon>
        <taxon>Fungi</taxon>
        <taxon>Dikarya</taxon>
        <taxon>Ascomycota</taxon>
        <taxon>Pezizomycotina</taxon>
        <taxon>Eurotiomycetes</taxon>
        <taxon>Eurotiomycetidae</taxon>
        <taxon>Eurotiales</taxon>
        <taxon>Aspergillaceae</taxon>
        <taxon>Aspergillus</taxon>
        <taxon>Aspergillus subgen. Circumdati</taxon>
    </lineage>
</organism>
<dbReference type="CDD" id="cd11653">
    <property type="entry name" value="rap1_RCT"/>
    <property type="match status" value="1"/>
</dbReference>
<dbReference type="GO" id="GO:0070187">
    <property type="term" value="C:shelterin complex"/>
    <property type="evidence" value="ECO:0007669"/>
    <property type="project" value="TreeGrafter"/>
</dbReference>
<dbReference type="Pfam" id="PF16589">
    <property type="entry name" value="BRCT_2"/>
    <property type="match status" value="1"/>
</dbReference>
<keyword evidence="6" id="KW-0804">Transcription</keyword>
<reference evidence="13 14" key="1">
    <citation type="submission" date="2016-12" db="EMBL/GenBank/DDBJ databases">
        <title>The genomes of Aspergillus section Nigri reveals drivers in fungal speciation.</title>
        <authorList>
            <consortium name="DOE Joint Genome Institute"/>
            <person name="Vesth T.C."/>
            <person name="Nybo J."/>
            <person name="Theobald S."/>
            <person name="Brandl J."/>
            <person name="Frisvad J.C."/>
            <person name="Nielsen K.F."/>
            <person name="Lyhne E.K."/>
            <person name="Kogle M.E."/>
            <person name="Kuo A."/>
            <person name="Riley R."/>
            <person name="Clum A."/>
            <person name="Nolan M."/>
            <person name="Lipzen A."/>
            <person name="Salamov A."/>
            <person name="Henrissat B."/>
            <person name="Wiebenga A."/>
            <person name="De Vries R.P."/>
            <person name="Grigoriev I.V."/>
            <person name="Mortensen U.H."/>
            <person name="Andersen M.R."/>
            <person name="Baker S.E."/>
        </authorList>
    </citation>
    <scope>NUCLEOTIDE SEQUENCE [LARGE SCALE GENOMIC DNA]</scope>
    <source>
        <strain evidence="13 14">CBS 117.55</strain>
    </source>
</reference>
<feature type="region of interest" description="Disordered" evidence="9">
    <location>
        <begin position="164"/>
        <end position="317"/>
    </location>
</feature>
<dbReference type="STRING" id="1448321.A0A317VZ35"/>
<evidence type="ECO:0000259" key="10">
    <source>
        <dbReference type="Pfam" id="PF08914"/>
    </source>
</evidence>
<feature type="compositionally biased region" description="Pro residues" evidence="9">
    <location>
        <begin position="179"/>
        <end position="194"/>
    </location>
</feature>
<gene>
    <name evidence="13" type="ORF">BO70DRAFT_317087</name>
</gene>
<feature type="domain" description="BRCT" evidence="12">
    <location>
        <begin position="14"/>
        <end position="89"/>
    </location>
</feature>
<comment type="function">
    <text evidence="8">Involved in the regulation of telomere length, clustering and has a specific role in telomere position effect (TPE).</text>
</comment>
<keyword evidence="5" id="KW-0010">Activator</keyword>
<dbReference type="InterPro" id="IPR015010">
    <property type="entry name" value="TERF2IP_Myb"/>
</dbReference>
<dbReference type="GO" id="GO:0042162">
    <property type="term" value="F:telomeric DNA binding"/>
    <property type="evidence" value="ECO:0007669"/>
    <property type="project" value="TreeGrafter"/>
</dbReference>
<dbReference type="Pfam" id="PF11626">
    <property type="entry name" value="Rap1_C"/>
    <property type="match status" value="1"/>
</dbReference>
<dbReference type="Pfam" id="PF08914">
    <property type="entry name" value="Myb_Rap1"/>
    <property type="match status" value="1"/>
</dbReference>
<evidence type="ECO:0000256" key="3">
    <source>
        <dbReference type="ARBA" id="ARBA00022895"/>
    </source>
</evidence>
<evidence type="ECO:0000256" key="9">
    <source>
        <dbReference type="SAM" id="MobiDB-lite"/>
    </source>
</evidence>
<dbReference type="CDD" id="cd11655">
    <property type="entry name" value="rap1_myb-like"/>
    <property type="match status" value="1"/>
</dbReference>
<evidence type="ECO:0000256" key="2">
    <source>
        <dbReference type="ARBA" id="ARBA00022454"/>
    </source>
</evidence>
<dbReference type="Gene3D" id="1.10.10.2170">
    <property type="match status" value="1"/>
</dbReference>
<dbReference type="PANTHER" id="PTHR16466:SF6">
    <property type="entry name" value="TELOMERIC REPEAT-BINDING FACTOR 2-INTERACTING PROTEIN 1"/>
    <property type="match status" value="1"/>
</dbReference>
<dbReference type="AlphaFoldDB" id="A0A317VZ35"/>
<feature type="compositionally biased region" description="Basic and acidic residues" evidence="9">
    <location>
        <begin position="226"/>
        <end position="236"/>
    </location>
</feature>
<comment type="subcellular location">
    <subcellularLocation>
        <location evidence="8">Nucleus</location>
    </subcellularLocation>
    <subcellularLocation>
        <location evidence="8">Chromosome</location>
        <location evidence="8">Telomere</location>
    </subcellularLocation>
</comment>
<dbReference type="SUPFAM" id="SSF46689">
    <property type="entry name" value="Homeodomain-like"/>
    <property type="match status" value="1"/>
</dbReference>
<feature type="domain" description="TRF2-interacting telomeric protein/Rap1 C-terminal" evidence="11">
    <location>
        <begin position="357"/>
        <end position="429"/>
    </location>
</feature>
<evidence type="ECO:0000256" key="4">
    <source>
        <dbReference type="ARBA" id="ARBA00023015"/>
    </source>
</evidence>
<dbReference type="PANTHER" id="PTHR16466">
    <property type="entry name" value="TELOMERE REPEAT-BINDING FACTOR 2-INTERACTING PROTEIN 1"/>
    <property type="match status" value="1"/>
</dbReference>
<feature type="compositionally biased region" description="Polar residues" evidence="9">
    <location>
        <begin position="267"/>
        <end position="290"/>
    </location>
</feature>
<dbReference type="InterPro" id="IPR021661">
    <property type="entry name" value="Rap1_C"/>
</dbReference>
<dbReference type="GO" id="GO:0031848">
    <property type="term" value="P:protection from non-homologous end joining at telomere"/>
    <property type="evidence" value="ECO:0007669"/>
    <property type="project" value="TreeGrafter"/>
</dbReference>
<keyword evidence="3 8" id="KW-0779">Telomere</keyword>
<feature type="domain" description="TERF2-interacting telomeric protein 1 Myb" evidence="10">
    <location>
        <begin position="112"/>
        <end position="171"/>
    </location>
</feature>
<dbReference type="VEuPathDB" id="FungiDB:BO70DRAFT_317087"/>
<name>A0A317VZ35_9EURO</name>
<accession>A0A317VZ35</accession>
<keyword evidence="14" id="KW-1185">Reference proteome</keyword>
<protein>
    <recommendedName>
        <fullName evidence="8">DNA-binding protein RAP1</fullName>
    </recommendedName>
</protein>
<evidence type="ECO:0000313" key="14">
    <source>
        <dbReference type="Proteomes" id="UP000247233"/>
    </source>
</evidence>
<dbReference type="Proteomes" id="UP000247233">
    <property type="component" value="Unassembled WGS sequence"/>
</dbReference>
<keyword evidence="4" id="KW-0805">Transcription regulation</keyword>
<proteinExistence type="inferred from homology"/>
<evidence type="ECO:0000256" key="1">
    <source>
        <dbReference type="ARBA" id="ARBA00010467"/>
    </source>
</evidence>
<evidence type="ECO:0000256" key="5">
    <source>
        <dbReference type="ARBA" id="ARBA00023159"/>
    </source>
</evidence>
<evidence type="ECO:0000259" key="11">
    <source>
        <dbReference type="Pfam" id="PF11626"/>
    </source>
</evidence>
<dbReference type="InterPro" id="IPR038104">
    <property type="entry name" value="Rap1_C_sf"/>
</dbReference>
<dbReference type="InterPro" id="IPR039595">
    <property type="entry name" value="TE2IP/Rap1"/>
</dbReference>